<evidence type="ECO:0000256" key="2">
    <source>
        <dbReference type="SAM" id="Phobius"/>
    </source>
</evidence>
<dbReference type="Proteomes" id="UP000481861">
    <property type="component" value="Unassembled WGS sequence"/>
</dbReference>
<keyword evidence="3" id="KW-0732">Signal</keyword>
<reference evidence="4 5" key="1">
    <citation type="submission" date="2020-01" db="EMBL/GenBank/DDBJ databases">
        <authorList>
            <consortium name="DOE Joint Genome Institute"/>
            <person name="Haridas S."/>
            <person name="Albert R."/>
            <person name="Binder M."/>
            <person name="Bloem J."/>
            <person name="Labutti K."/>
            <person name="Salamov A."/>
            <person name="Andreopoulos B."/>
            <person name="Baker S.E."/>
            <person name="Barry K."/>
            <person name="Bills G."/>
            <person name="Bluhm B.H."/>
            <person name="Cannon C."/>
            <person name="Castanera R."/>
            <person name="Culley D.E."/>
            <person name="Daum C."/>
            <person name="Ezra D."/>
            <person name="Gonzalez J.B."/>
            <person name="Henrissat B."/>
            <person name="Kuo A."/>
            <person name="Liang C."/>
            <person name="Lipzen A."/>
            <person name="Lutzoni F."/>
            <person name="Magnuson J."/>
            <person name="Mondo S."/>
            <person name="Nolan M."/>
            <person name="Ohm R."/>
            <person name="Pangilinan J."/>
            <person name="Park H.-J.H."/>
            <person name="Ramirez L."/>
            <person name="Alfaro M."/>
            <person name="Sun H."/>
            <person name="Tritt A."/>
            <person name="Yoshinaga Y."/>
            <person name="Zwiers L.-H.L."/>
            <person name="Turgeon B.G."/>
            <person name="Goodwin S.B."/>
            <person name="Spatafora J.W."/>
            <person name="Crous P.W."/>
            <person name="Grigoriev I.V."/>
        </authorList>
    </citation>
    <scope>NUCLEOTIDE SEQUENCE [LARGE SCALE GENOMIC DNA]</scope>
    <source>
        <strain evidence="4 5">CBS 611.86</strain>
    </source>
</reference>
<sequence>MHFLHWHRLSWTIYCIRHGLASPCFSLSISLSISHFSIKPTALHQRSHTLAIAFQERHTQAEGGRALDTAVTNLVLFTGGWTLTGVFSAVPLSDFSSPLNSLGLRAGGWEGRSGVERSGEEAFRVSMSCTKRVGLVAFELGLFWMMCMWAGLGGADGWLAGSKKNTLPIPLQSRATQFSSVQRRSAPCSTAGLGPLL</sequence>
<evidence type="ECO:0000313" key="4">
    <source>
        <dbReference type="EMBL" id="KAF2869750.1"/>
    </source>
</evidence>
<keyword evidence="5" id="KW-1185">Reference proteome</keyword>
<comment type="caution">
    <text evidence="4">The sequence shown here is derived from an EMBL/GenBank/DDBJ whole genome shotgun (WGS) entry which is preliminary data.</text>
</comment>
<name>A0A7C8IB63_9PLEO</name>
<keyword evidence="2" id="KW-0472">Membrane</keyword>
<keyword evidence="2" id="KW-1133">Transmembrane helix</keyword>
<dbReference type="AlphaFoldDB" id="A0A7C8IB63"/>
<keyword evidence="2" id="KW-0812">Transmembrane</keyword>
<protein>
    <recommendedName>
        <fullName evidence="6">Ammonium transporter AmtB-like domain-containing protein</fullName>
    </recommendedName>
</protein>
<organism evidence="4 5">
    <name type="scientific">Massariosphaeria phaeospora</name>
    <dbReference type="NCBI Taxonomy" id="100035"/>
    <lineage>
        <taxon>Eukaryota</taxon>
        <taxon>Fungi</taxon>
        <taxon>Dikarya</taxon>
        <taxon>Ascomycota</taxon>
        <taxon>Pezizomycotina</taxon>
        <taxon>Dothideomycetes</taxon>
        <taxon>Pleosporomycetidae</taxon>
        <taxon>Pleosporales</taxon>
        <taxon>Pleosporales incertae sedis</taxon>
        <taxon>Massariosphaeria</taxon>
    </lineage>
</organism>
<feature type="transmembrane region" description="Helical" evidence="2">
    <location>
        <begin position="133"/>
        <end position="152"/>
    </location>
</feature>
<evidence type="ECO:0000256" key="1">
    <source>
        <dbReference type="SAM" id="MobiDB-lite"/>
    </source>
</evidence>
<feature type="chain" id="PRO_5028813086" description="Ammonium transporter AmtB-like domain-containing protein" evidence="3">
    <location>
        <begin position="22"/>
        <end position="197"/>
    </location>
</feature>
<gene>
    <name evidence="4" type="ORF">BDV95DRAFT_85590</name>
</gene>
<evidence type="ECO:0000313" key="5">
    <source>
        <dbReference type="Proteomes" id="UP000481861"/>
    </source>
</evidence>
<evidence type="ECO:0000256" key="3">
    <source>
        <dbReference type="SAM" id="SignalP"/>
    </source>
</evidence>
<accession>A0A7C8IB63</accession>
<feature type="region of interest" description="Disordered" evidence="1">
    <location>
        <begin position="178"/>
        <end position="197"/>
    </location>
</feature>
<dbReference type="EMBL" id="JAADJZ010000015">
    <property type="protein sequence ID" value="KAF2869750.1"/>
    <property type="molecule type" value="Genomic_DNA"/>
</dbReference>
<feature type="signal peptide" evidence="3">
    <location>
        <begin position="1"/>
        <end position="21"/>
    </location>
</feature>
<evidence type="ECO:0008006" key="6">
    <source>
        <dbReference type="Google" id="ProtNLM"/>
    </source>
</evidence>
<proteinExistence type="predicted"/>